<dbReference type="Proteomes" id="UP000027920">
    <property type="component" value="Unassembled WGS sequence"/>
</dbReference>
<dbReference type="Pfam" id="PF11951">
    <property type="entry name" value="Fungal_trans_2"/>
    <property type="match status" value="1"/>
</dbReference>
<dbReference type="VEuPathDB" id="FungiDB:A1O9_00703"/>
<dbReference type="HOGENOM" id="CLU_011409_12_1_1"/>
<dbReference type="InterPro" id="IPR021858">
    <property type="entry name" value="Fun_TF"/>
</dbReference>
<evidence type="ECO:0000256" key="3">
    <source>
        <dbReference type="ARBA" id="ARBA00023015"/>
    </source>
</evidence>
<dbReference type="RefSeq" id="XP_013265320.1">
    <property type="nucleotide sequence ID" value="XM_013409866.1"/>
</dbReference>
<organism evidence="8 9">
    <name type="scientific">Exophiala aquamarina CBS 119918</name>
    <dbReference type="NCBI Taxonomy" id="1182545"/>
    <lineage>
        <taxon>Eukaryota</taxon>
        <taxon>Fungi</taxon>
        <taxon>Dikarya</taxon>
        <taxon>Ascomycota</taxon>
        <taxon>Pezizomycotina</taxon>
        <taxon>Eurotiomycetes</taxon>
        <taxon>Chaetothyriomycetidae</taxon>
        <taxon>Chaetothyriales</taxon>
        <taxon>Herpotrichiellaceae</taxon>
        <taxon>Exophiala</taxon>
    </lineage>
</organism>
<dbReference type="InterPro" id="IPR036864">
    <property type="entry name" value="Zn2-C6_fun-type_DNA-bd_sf"/>
</dbReference>
<evidence type="ECO:0000313" key="9">
    <source>
        <dbReference type="Proteomes" id="UP000027920"/>
    </source>
</evidence>
<dbReference type="PANTHER" id="PTHR36206">
    <property type="entry name" value="ASPERCRYPTIN BIOSYNTHESIS CLUSTER-SPECIFIC TRANSCRIPTION REGULATOR ATNN-RELATED"/>
    <property type="match status" value="1"/>
</dbReference>
<evidence type="ECO:0000256" key="5">
    <source>
        <dbReference type="ARBA" id="ARBA00023163"/>
    </source>
</evidence>
<dbReference type="GO" id="GO:0003677">
    <property type="term" value="F:DNA binding"/>
    <property type="evidence" value="ECO:0007669"/>
    <property type="project" value="UniProtKB-KW"/>
</dbReference>
<dbReference type="GeneID" id="25275654"/>
<reference evidence="8 9" key="1">
    <citation type="submission" date="2013-03" db="EMBL/GenBank/DDBJ databases">
        <title>The Genome Sequence of Exophiala aquamarina CBS 119918.</title>
        <authorList>
            <consortium name="The Broad Institute Genomics Platform"/>
            <person name="Cuomo C."/>
            <person name="de Hoog S."/>
            <person name="Gorbushina A."/>
            <person name="Walker B."/>
            <person name="Young S.K."/>
            <person name="Zeng Q."/>
            <person name="Gargeya S."/>
            <person name="Fitzgerald M."/>
            <person name="Haas B."/>
            <person name="Abouelleil A."/>
            <person name="Allen A.W."/>
            <person name="Alvarado L."/>
            <person name="Arachchi H.M."/>
            <person name="Berlin A.M."/>
            <person name="Chapman S.B."/>
            <person name="Gainer-Dewar J."/>
            <person name="Goldberg J."/>
            <person name="Griggs A."/>
            <person name="Gujja S."/>
            <person name="Hansen M."/>
            <person name="Howarth C."/>
            <person name="Imamovic A."/>
            <person name="Ireland A."/>
            <person name="Larimer J."/>
            <person name="McCowan C."/>
            <person name="Murphy C."/>
            <person name="Pearson M."/>
            <person name="Poon T.W."/>
            <person name="Priest M."/>
            <person name="Roberts A."/>
            <person name="Saif S."/>
            <person name="Shea T."/>
            <person name="Sisk P."/>
            <person name="Sykes S."/>
            <person name="Wortman J."/>
            <person name="Nusbaum C."/>
            <person name="Birren B."/>
        </authorList>
    </citation>
    <scope>NUCLEOTIDE SEQUENCE [LARGE SCALE GENOMIC DNA]</scope>
    <source>
        <strain evidence="8 9">CBS 119918</strain>
    </source>
</reference>
<evidence type="ECO:0000313" key="8">
    <source>
        <dbReference type="EMBL" id="KEF62730.1"/>
    </source>
</evidence>
<evidence type="ECO:0000259" key="7">
    <source>
        <dbReference type="Pfam" id="PF00172"/>
    </source>
</evidence>
<evidence type="ECO:0000256" key="6">
    <source>
        <dbReference type="ARBA" id="ARBA00023242"/>
    </source>
</evidence>
<dbReference type="STRING" id="1182545.A0A072Q4A1"/>
<dbReference type="OrthoDB" id="4116715at2759"/>
<keyword evidence="9" id="KW-1185">Reference proteome</keyword>
<protein>
    <recommendedName>
        <fullName evidence="7">Zn(2)-C6 fungal-type domain-containing protein</fullName>
    </recommendedName>
</protein>
<gene>
    <name evidence="8" type="ORF">A1O9_00703</name>
</gene>
<evidence type="ECO:0000256" key="1">
    <source>
        <dbReference type="ARBA" id="ARBA00022723"/>
    </source>
</evidence>
<comment type="caution">
    <text evidence="8">The sequence shown here is derived from an EMBL/GenBank/DDBJ whole genome shotgun (WGS) entry which is preliminary data.</text>
</comment>
<feature type="domain" description="Zn(2)-C6 fungal-type" evidence="7">
    <location>
        <begin position="16"/>
        <end position="45"/>
    </location>
</feature>
<dbReference type="InterPro" id="IPR001138">
    <property type="entry name" value="Zn2Cys6_DnaBD"/>
</dbReference>
<dbReference type="GO" id="GO:0000981">
    <property type="term" value="F:DNA-binding transcription factor activity, RNA polymerase II-specific"/>
    <property type="evidence" value="ECO:0007669"/>
    <property type="project" value="InterPro"/>
</dbReference>
<dbReference type="Gene3D" id="4.10.240.10">
    <property type="entry name" value="Zn(2)-C6 fungal-type DNA-binding domain"/>
    <property type="match status" value="1"/>
</dbReference>
<keyword evidence="6" id="KW-0539">Nucleus</keyword>
<keyword evidence="2" id="KW-0862">Zinc</keyword>
<dbReference type="EMBL" id="AMGV01000001">
    <property type="protein sequence ID" value="KEF62730.1"/>
    <property type="molecule type" value="Genomic_DNA"/>
</dbReference>
<keyword evidence="5" id="KW-0804">Transcription</keyword>
<dbReference type="AlphaFoldDB" id="A0A072Q4A1"/>
<keyword evidence="3" id="KW-0805">Transcription regulation</keyword>
<evidence type="ECO:0000256" key="4">
    <source>
        <dbReference type="ARBA" id="ARBA00023125"/>
    </source>
</evidence>
<dbReference type="InterPro" id="IPR052360">
    <property type="entry name" value="Transcr_Regulatory_Proteins"/>
</dbReference>
<proteinExistence type="predicted"/>
<sequence>MPPKSGVADDPRDPERARRVKCDEAKPACKRCTTTGRRCDGYNLPKPLLFEISEDKDERWSFHYYRDRTASQISSVAADGFWSRLVIQAGYSRDIVRHALVAIGSYHEGVDHLDECRRSDKHKFALQQYNKSINGILRSTAESDIEEILLSIILFSFFENVRGEWASALAHLQAGLRILSNWKAAHPPHLGVNETSIRLEERIVPVLSQLQVFATSLLQMIPSKKSRYSTYMPDRFGDLRTARYYFYNVLHAVCAKLQSNHDEFPWPKSDDETLAQGRRLLYRWYGIFQEFLTRADRSCSCFTPGSTAHFDLGLYHMQMQYWAAIVRLECKPFRAETSFDEHNDKFQILVDIGSQFCNLYMDQTLTDTLANCVGFDAHYIAVIGMVALRCRDPRIRREAIALIRRWERTEGKWETMAAAEVSESIMTLEEAGANVPEVKSCHEIPNTARLHLLGCNPFKWNEETQKFEMTYEVDGADLIKYRVLRSGIDPSEQEIETHWIDRRTKPGSPPLHTLALPHDVSGFFPQTIDGSAIESKLWSTLGSKKVAMFLERASSSHICQCQKCAVKEELLTTPDSPVVTPVKKLDGEDQITGAGEPSYITMDPEHLPLSSPQTESTLCG</sequence>
<keyword evidence="4" id="KW-0238">DNA-binding</keyword>
<accession>A0A072Q4A1</accession>
<evidence type="ECO:0000256" key="2">
    <source>
        <dbReference type="ARBA" id="ARBA00022833"/>
    </source>
</evidence>
<dbReference type="SUPFAM" id="SSF57701">
    <property type="entry name" value="Zn2/Cys6 DNA-binding domain"/>
    <property type="match status" value="1"/>
</dbReference>
<dbReference type="CDD" id="cd00067">
    <property type="entry name" value="GAL4"/>
    <property type="match status" value="1"/>
</dbReference>
<name>A0A072Q4A1_9EURO</name>
<keyword evidence="1" id="KW-0479">Metal-binding</keyword>
<dbReference type="GO" id="GO:0008270">
    <property type="term" value="F:zinc ion binding"/>
    <property type="evidence" value="ECO:0007669"/>
    <property type="project" value="InterPro"/>
</dbReference>
<dbReference type="Pfam" id="PF00172">
    <property type="entry name" value="Zn_clus"/>
    <property type="match status" value="1"/>
</dbReference>
<dbReference type="PANTHER" id="PTHR36206:SF12">
    <property type="entry name" value="ASPERCRYPTIN BIOSYNTHESIS CLUSTER-SPECIFIC TRANSCRIPTION REGULATOR ATNN-RELATED"/>
    <property type="match status" value="1"/>
</dbReference>